<gene>
    <name evidence="1" type="ORF">DM01DRAFT_1334987</name>
</gene>
<organism evidence="1 2">
    <name type="scientific">Hesseltinella vesiculosa</name>
    <dbReference type="NCBI Taxonomy" id="101127"/>
    <lineage>
        <taxon>Eukaryota</taxon>
        <taxon>Fungi</taxon>
        <taxon>Fungi incertae sedis</taxon>
        <taxon>Mucoromycota</taxon>
        <taxon>Mucoromycotina</taxon>
        <taxon>Mucoromycetes</taxon>
        <taxon>Mucorales</taxon>
        <taxon>Cunninghamellaceae</taxon>
        <taxon>Hesseltinella</taxon>
    </lineage>
</organism>
<protein>
    <submittedName>
        <fullName evidence="1">Uncharacterized protein</fullName>
    </submittedName>
</protein>
<accession>A0A1X2GJX5</accession>
<dbReference type="Proteomes" id="UP000242146">
    <property type="component" value="Unassembled WGS sequence"/>
</dbReference>
<evidence type="ECO:0000313" key="2">
    <source>
        <dbReference type="Proteomes" id="UP000242146"/>
    </source>
</evidence>
<reference evidence="1 2" key="1">
    <citation type="submission" date="2016-07" db="EMBL/GenBank/DDBJ databases">
        <title>Pervasive Adenine N6-methylation of Active Genes in Fungi.</title>
        <authorList>
            <consortium name="DOE Joint Genome Institute"/>
            <person name="Mondo S.J."/>
            <person name="Dannebaum R.O."/>
            <person name="Kuo R.C."/>
            <person name="Labutti K."/>
            <person name="Haridas S."/>
            <person name="Kuo A."/>
            <person name="Salamov A."/>
            <person name="Ahrendt S.R."/>
            <person name="Lipzen A."/>
            <person name="Sullivan W."/>
            <person name="Andreopoulos W.B."/>
            <person name="Clum A."/>
            <person name="Lindquist E."/>
            <person name="Daum C."/>
            <person name="Ramamoorthy G.K."/>
            <person name="Gryganskyi A."/>
            <person name="Culley D."/>
            <person name="Magnuson J.K."/>
            <person name="James T.Y."/>
            <person name="O'Malley M.A."/>
            <person name="Stajich J.E."/>
            <person name="Spatafora J.W."/>
            <person name="Visel A."/>
            <person name="Grigoriev I.V."/>
        </authorList>
    </citation>
    <scope>NUCLEOTIDE SEQUENCE [LARGE SCALE GENOMIC DNA]</scope>
    <source>
        <strain evidence="1 2">NRRL 3301</strain>
    </source>
</reference>
<evidence type="ECO:0000313" key="1">
    <source>
        <dbReference type="EMBL" id="ORX55594.1"/>
    </source>
</evidence>
<keyword evidence="2" id="KW-1185">Reference proteome</keyword>
<comment type="caution">
    <text evidence="1">The sequence shown here is derived from an EMBL/GenBank/DDBJ whole genome shotgun (WGS) entry which is preliminary data.</text>
</comment>
<dbReference type="AlphaFoldDB" id="A0A1X2GJX5"/>
<dbReference type="EMBL" id="MCGT01000011">
    <property type="protein sequence ID" value="ORX55594.1"/>
    <property type="molecule type" value="Genomic_DNA"/>
</dbReference>
<sequence length="290" mass="32570">MDFLDSPLLFPSDMEHPKLSSDPTFKLPEAIQWADYDYDHQQLHHPLADKPSLTSIFQLDPIPDPVAVSTAYASFLQLDISKGSLQQQDQLPRNLPMLALMASLAQAYQPPMPSPKLHDQERTNELRAALRCALDIVENDMQLHDVPMHAKHPHPHEPASAEALAPSYHDHYQQDLLGELSWHTDLMDVPDLISCSTLSSASSSFTSLLDDDLDTNSVDDQPEPLALLLESDVSHASLDFYSPPSMITHLDHFDSTPKSTRPSLKQWMAQHIKPVSMKKKFKALAKKFLL</sequence>
<proteinExistence type="predicted"/>
<dbReference type="OrthoDB" id="2288617at2759"/>
<name>A0A1X2GJX5_9FUNG</name>